<comment type="caution">
    <text evidence="1">The sequence shown here is derived from an EMBL/GenBank/DDBJ whole genome shotgun (WGS) entry which is preliminary data.</text>
</comment>
<protein>
    <recommendedName>
        <fullName evidence="3">STAS domain-containing protein</fullName>
    </recommendedName>
</protein>
<evidence type="ECO:0000313" key="2">
    <source>
        <dbReference type="Proteomes" id="UP001165283"/>
    </source>
</evidence>
<dbReference type="RefSeq" id="WP_252435669.1">
    <property type="nucleotide sequence ID" value="NZ_JAGSOV010000009.1"/>
</dbReference>
<organism evidence="1 2">
    <name type="scientific">Pseudonocardia humida</name>
    <dbReference type="NCBI Taxonomy" id="2800819"/>
    <lineage>
        <taxon>Bacteria</taxon>
        <taxon>Bacillati</taxon>
        <taxon>Actinomycetota</taxon>
        <taxon>Actinomycetes</taxon>
        <taxon>Pseudonocardiales</taxon>
        <taxon>Pseudonocardiaceae</taxon>
        <taxon>Pseudonocardia</taxon>
    </lineage>
</organism>
<reference evidence="1" key="1">
    <citation type="submission" date="2021-04" db="EMBL/GenBank/DDBJ databases">
        <title>Pseudonocardia sp. nov., isolated from sandy soil of mangrove forest.</title>
        <authorList>
            <person name="Zan Z."/>
            <person name="Huang R."/>
            <person name="Liu W."/>
        </authorList>
    </citation>
    <scope>NUCLEOTIDE SEQUENCE</scope>
    <source>
        <strain evidence="1">S2-4</strain>
    </source>
</reference>
<proteinExistence type="predicted"/>
<keyword evidence="2" id="KW-1185">Reference proteome</keyword>
<evidence type="ECO:0008006" key="3">
    <source>
        <dbReference type="Google" id="ProtNLM"/>
    </source>
</evidence>
<gene>
    <name evidence="1" type="ORF">KDL28_03230</name>
</gene>
<name>A0ABT0ZTP6_9PSEU</name>
<dbReference type="EMBL" id="JAGSOV010000009">
    <property type="protein sequence ID" value="MCO1654063.1"/>
    <property type="molecule type" value="Genomic_DNA"/>
</dbReference>
<sequence>MSITDEVLAAPRIAPTGRTSVSVSLRGPQEAVLTVAGEVGPVAARLVEVVLDTVLVDGVRHVIADLSAVREPSRPLGDALASVSSVLERRGGWLLVEGGAESGWFDVGGVESPTSLLDAFRAYRSAVER</sequence>
<dbReference type="Proteomes" id="UP001165283">
    <property type="component" value="Unassembled WGS sequence"/>
</dbReference>
<accession>A0ABT0ZTP6</accession>
<evidence type="ECO:0000313" key="1">
    <source>
        <dbReference type="EMBL" id="MCO1654063.1"/>
    </source>
</evidence>